<evidence type="ECO:0000259" key="10">
    <source>
        <dbReference type="Pfam" id="PF03948"/>
    </source>
</evidence>
<dbReference type="Gene3D" id="3.40.5.10">
    <property type="entry name" value="Ribosomal protein L9, N-terminal domain"/>
    <property type="match status" value="1"/>
</dbReference>
<dbReference type="InterPro" id="IPR009027">
    <property type="entry name" value="Ribosomal_bL9/RNase_H1_N"/>
</dbReference>
<keyword evidence="12" id="KW-1185">Reference proteome</keyword>
<dbReference type="GO" id="GO:0003735">
    <property type="term" value="F:structural constituent of ribosome"/>
    <property type="evidence" value="ECO:0007669"/>
    <property type="project" value="InterPro"/>
</dbReference>
<keyword evidence="2 7" id="KW-0699">rRNA-binding</keyword>
<dbReference type="Proteomes" id="UP000324974">
    <property type="component" value="Chromosome"/>
</dbReference>
<evidence type="ECO:0000256" key="5">
    <source>
        <dbReference type="ARBA" id="ARBA00023274"/>
    </source>
</evidence>
<reference evidence="12" key="1">
    <citation type="submission" date="2019-08" db="EMBL/GenBank/DDBJ databases">
        <title>Limnoglobus roseus gen. nov., sp. nov., a novel freshwater planctomycete with a giant genome from the family Gemmataceae.</title>
        <authorList>
            <person name="Kulichevskaya I.S."/>
            <person name="Naumoff D.G."/>
            <person name="Miroshnikov K."/>
            <person name="Ivanova A."/>
            <person name="Philippov D.A."/>
            <person name="Hakobyan A."/>
            <person name="Rijpstra I.C."/>
            <person name="Sinninghe Damste J.S."/>
            <person name="Liesack W."/>
            <person name="Dedysh S.N."/>
        </authorList>
    </citation>
    <scope>NUCLEOTIDE SEQUENCE [LARGE SCALE GENOMIC DNA]</scope>
    <source>
        <strain evidence="12">PX52</strain>
    </source>
</reference>
<dbReference type="Gene3D" id="3.10.430.100">
    <property type="entry name" value="Ribosomal protein L9, C-terminal domain"/>
    <property type="match status" value="1"/>
</dbReference>
<dbReference type="GO" id="GO:0006412">
    <property type="term" value="P:translation"/>
    <property type="evidence" value="ECO:0007669"/>
    <property type="project" value="UniProtKB-UniRule"/>
</dbReference>
<dbReference type="InterPro" id="IPR020070">
    <property type="entry name" value="Ribosomal_bL9_N"/>
</dbReference>
<dbReference type="Pfam" id="PF01281">
    <property type="entry name" value="Ribosomal_L9_N"/>
    <property type="match status" value="1"/>
</dbReference>
<evidence type="ECO:0000259" key="9">
    <source>
        <dbReference type="Pfam" id="PF01281"/>
    </source>
</evidence>
<dbReference type="InterPro" id="IPR036791">
    <property type="entry name" value="Ribosomal_bL9_C_sf"/>
</dbReference>
<dbReference type="NCBIfam" id="TIGR00158">
    <property type="entry name" value="L9"/>
    <property type="match status" value="1"/>
</dbReference>
<dbReference type="GO" id="GO:0019843">
    <property type="term" value="F:rRNA binding"/>
    <property type="evidence" value="ECO:0007669"/>
    <property type="project" value="UniProtKB-UniRule"/>
</dbReference>
<feature type="domain" description="Large ribosomal subunit protein bL9 C-terminal" evidence="10">
    <location>
        <begin position="105"/>
        <end position="187"/>
    </location>
</feature>
<feature type="region of interest" description="Disordered" evidence="8">
    <location>
        <begin position="1"/>
        <end position="24"/>
    </location>
</feature>
<evidence type="ECO:0000256" key="4">
    <source>
        <dbReference type="ARBA" id="ARBA00022980"/>
    </source>
</evidence>
<evidence type="ECO:0000256" key="2">
    <source>
        <dbReference type="ARBA" id="ARBA00022730"/>
    </source>
</evidence>
<dbReference type="KEGG" id="lrs:PX52LOC_02187"/>
<evidence type="ECO:0000256" key="8">
    <source>
        <dbReference type="SAM" id="MobiDB-lite"/>
    </source>
</evidence>
<dbReference type="InterPro" id="IPR020069">
    <property type="entry name" value="Ribosomal_bL9_C"/>
</dbReference>
<evidence type="ECO:0000313" key="12">
    <source>
        <dbReference type="Proteomes" id="UP000324974"/>
    </source>
</evidence>
<dbReference type="InterPro" id="IPR000244">
    <property type="entry name" value="Ribosomal_bL9"/>
</dbReference>
<dbReference type="HAMAP" id="MF_00503">
    <property type="entry name" value="Ribosomal_bL9"/>
    <property type="match status" value="1"/>
</dbReference>
<dbReference type="InterPro" id="IPR036935">
    <property type="entry name" value="Ribosomal_bL9_N_sf"/>
</dbReference>
<evidence type="ECO:0000256" key="7">
    <source>
        <dbReference type="HAMAP-Rule" id="MF_00503"/>
    </source>
</evidence>
<dbReference type="SUPFAM" id="SSF55653">
    <property type="entry name" value="Ribosomal protein L9 C-domain"/>
    <property type="match status" value="1"/>
</dbReference>
<evidence type="ECO:0000256" key="1">
    <source>
        <dbReference type="ARBA" id="ARBA00010605"/>
    </source>
</evidence>
<comment type="similarity">
    <text evidence="1 7">Belongs to the bacterial ribosomal protein bL9 family.</text>
</comment>
<dbReference type="InterPro" id="IPR020594">
    <property type="entry name" value="Ribosomal_bL9_bac/chp"/>
</dbReference>
<proteinExistence type="inferred from homology"/>
<evidence type="ECO:0000256" key="3">
    <source>
        <dbReference type="ARBA" id="ARBA00022884"/>
    </source>
</evidence>
<keyword evidence="5 7" id="KW-0687">Ribonucleoprotein</keyword>
<protein>
    <recommendedName>
        <fullName evidence="6 7">Large ribosomal subunit protein bL9</fullName>
    </recommendedName>
</protein>
<evidence type="ECO:0000256" key="6">
    <source>
        <dbReference type="ARBA" id="ARBA00035292"/>
    </source>
</evidence>
<comment type="function">
    <text evidence="7">Binds to the 23S rRNA.</text>
</comment>
<dbReference type="RefSeq" id="WP_149110098.1">
    <property type="nucleotide sequence ID" value="NZ_CP042425.1"/>
</dbReference>
<dbReference type="AlphaFoldDB" id="A0A5C1ABU6"/>
<dbReference type="SUPFAM" id="SSF55658">
    <property type="entry name" value="L9 N-domain-like"/>
    <property type="match status" value="1"/>
</dbReference>
<dbReference type="GO" id="GO:1990904">
    <property type="term" value="C:ribonucleoprotein complex"/>
    <property type="evidence" value="ECO:0007669"/>
    <property type="project" value="UniProtKB-KW"/>
</dbReference>
<dbReference type="OrthoDB" id="9788336at2"/>
<keyword evidence="3 7" id="KW-0694">RNA-binding</keyword>
<keyword evidence="4 7" id="KW-0689">Ribosomal protein</keyword>
<dbReference type="Pfam" id="PF03948">
    <property type="entry name" value="Ribosomal_L9_C"/>
    <property type="match status" value="1"/>
</dbReference>
<dbReference type="GO" id="GO:0005840">
    <property type="term" value="C:ribosome"/>
    <property type="evidence" value="ECO:0007669"/>
    <property type="project" value="UniProtKB-KW"/>
</dbReference>
<dbReference type="PANTHER" id="PTHR21368">
    <property type="entry name" value="50S RIBOSOMAL PROTEIN L9"/>
    <property type="match status" value="1"/>
</dbReference>
<dbReference type="EMBL" id="CP042425">
    <property type="protein sequence ID" value="QEL15272.1"/>
    <property type="molecule type" value="Genomic_DNA"/>
</dbReference>
<accession>A0A5C1ABU6</accession>
<organism evidence="11 12">
    <name type="scientific">Limnoglobus roseus</name>
    <dbReference type="NCBI Taxonomy" id="2598579"/>
    <lineage>
        <taxon>Bacteria</taxon>
        <taxon>Pseudomonadati</taxon>
        <taxon>Planctomycetota</taxon>
        <taxon>Planctomycetia</taxon>
        <taxon>Gemmatales</taxon>
        <taxon>Gemmataceae</taxon>
        <taxon>Limnoglobus</taxon>
    </lineage>
</organism>
<evidence type="ECO:0000313" key="11">
    <source>
        <dbReference type="EMBL" id="QEL15272.1"/>
    </source>
</evidence>
<feature type="domain" description="Ribosomal protein L9" evidence="9">
    <location>
        <begin position="41"/>
        <end position="87"/>
    </location>
</feature>
<sequence>MAKAEAKKPATKAAPAKAEKKLPTKKIRQRNQVLKGTHGGMQLVLIEDVTHLGKQGDLVEVKAGYGRNYLVPYGLAVVPDAHNLKRLEGYKIKVSKAREARIADLKVLAEQLARMGSFTIEANATDDDHLYGSIGAAEISKLLKGKNLGIEASMVKLDHPIKEANTISDVPLNLGYGIESKIQLIVVGIKQGAAPAKK</sequence>
<name>A0A5C1ABU6_9BACT</name>
<gene>
    <name evidence="7 11" type="primary">rplI</name>
    <name evidence="11" type="ORF">PX52LOC_02187</name>
</gene>